<dbReference type="PANTHER" id="PTHR36509:SF2">
    <property type="entry name" value="BLL3101 PROTEIN"/>
    <property type="match status" value="1"/>
</dbReference>
<dbReference type="InterPro" id="IPR010679">
    <property type="entry name" value="DUF1254"/>
</dbReference>
<dbReference type="KEGG" id="git:C6V83_17905"/>
<dbReference type="AlphaFoldDB" id="A0A2S0KJJ8"/>
<dbReference type="Pfam" id="PF06863">
    <property type="entry name" value="DUF1254"/>
    <property type="match status" value="1"/>
</dbReference>
<feature type="domain" description="DUF1214" evidence="1">
    <location>
        <begin position="334"/>
        <end position="442"/>
    </location>
</feature>
<protein>
    <recommendedName>
        <fullName evidence="5">ATP synthase subunit alpha</fullName>
    </recommendedName>
</protein>
<dbReference type="Proteomes" id="UP000239814">
    <property type="component" value="Chromosome"/>
</dbReference>
<organism evidence="3 4">
    <name type="scientific">Gordonia iterans</name>
    <dbReference type="NCBI Taxonomy" id="1004901"/>
    <lineage>
        <taxon>Bacteria</taxon>
        <taxon>Bacillati</taxon>
        <taxon>Actinomycetota</taxon>
        <taxon>Actinomycetes</taxon>
        <taxon>Mycobacteriales</taxon>
        <taxon>Gordoniaceae</taxon>
        <taxon>Gordonia</taxon>
    </lineage>
</organism>
<feature type="domain" description="DUF1254" evidence="2">
    <location>
        <begin position="57"/>
        <end position="186"/>
    </location>
</feature>
<dbReference type="OrthoDB" id="40820at2"/>
<dbReference type="InterPro" id="IPR010621">
    <property type="entry name" value="DUF1214"/>
</dbReference>
<reference evidence="3 4" key="1">
    <citation type="submission" date="2018-03" db="EMBL/GenBank/DDBJ databases">
        <title>Characteristics and genome of n-alkane degrading marine bacteria Gordonia iterans isolated from crude oil contaminated in Tae-an, South Korea.</title>
        <authorList>
            <person name="Lee S.-S."/>
            <person name="Kim H."/>
        </authorList>
    </citation>
    <scope>NUCLEOTIDE SEQUENCE [LARGE SCALE GENOMIC DNA]</scope>
    <source>
        <strain evidence="3 4">Co17</strain>
    </source>
</reference>
<dbReference type="SUPFAM" id="SSF160935">
    <property type="entry name" value="VPA0735-like"/>
    <property type="match status" value="1"/>
</dbReference>
<dbReference type="PANTHER" id="PTHR36509">
    <property type="entry name" value="BLL3101 PROTEIN"/>
    <property type="match status" value="1"/>
</dbReference>
<dbReference type="Pfam" id="PF06742">
    <property type="entry name" value="DUF1214"/>
    <property type="match status" value="1"/>
</dbReference>
<evidence type="ECO:0000259" key="2">
    <source>
        <dbReference type="Pfam" id="PF06863"/>
    </source>
</evidence>
<gene>
    <name evidence="3" type="ORF">C6V83_17905</name>
</gene>
<dbReference type="EMBL" id="CP027433">
    <property type="protein sequence ID" value="AVM01854.1"/>
    <property type="molecule type" value="Genomic_DNA"/>
</dbReference>
<proteinExistence type="predicted"/>
<evidence type="ECO:0000313" key="4">
    <source>
        <dbReference type="Proteomes" id="UP000239814"/>
    </source>
</evidence>
<dbReference type="Gene3D" id="2.60.40.1610">
    <property type="entry name" value="Domain of unknown function DUF1254"/>
    <property type="match status" value="1"/>
</dbReference>
<accession>A0A2S0KJJ8</accession>
<evidence type="ECO:0008006" key="5">
    <source>
        <dbReference type="Google" id="ProtNLM"/>
    </source>
</evidence>
<name>A0A2S0KJJ8_9ACTN</name>
<evidence type="ECO:0000259" key="1">
    <source>
        <dbReference type="Pfam" id="PF06742"/>
    </source>
</evidence>
<dbReference type="InterPro" id="IPR037049">
    <property type="entry name" value="DUF1214_C_sf"/>
</dbReference>
<dbReference type="Gene3D" id="2.60.120.600">
    <property type="entry name" value="Domain of unknown function DUF1214, C-terminal domain"/>
    <property type="match status" value="1"/>
</dbReference>
<dbReference type="InterPro" id="IPR037050">
    <property type="entry name" value="DUF1254_sf"/>
</dbReference>
<keyword evidence="4" id="KW-1185">Reference proteome</keyword>
<evidence type="ECO:0000313" key="3">
    <source>
        <dbReference type="EMBL" id="AVM01854.1"/>
    </source>
</evidence>
<sequence>MPLAPAPTFSSGGIVTNPNLTALSTEAYLYGFPLVFNLDQVQRYVNEGVGANPAAPFNTFSHARKIAGPADTFVTINNDTVYSMAQLDLSVGPVILHVPDSSGRYYVLQFVDAWTDNFAYVGHRATGTAAGDFLLAPPGWAGDAPAGATVIEFPTLVASIVGRWACAGDDDLPAVAELQDATTLTPLDPQATADGIPQPAASDSEALVFFDKLRLWSRAFPGAERDRPLQESLTPLGINDAARPVTAAPDAVAKALADGYAQGAAVLQKVLHSGGTSPIVNGWKLTFHAFDYNLDFFQVGALDDPAFKIADPKMRIVERAAAAAGGLWGNHAYEAAYVMTYVDDQSEQLTGSRTYTLHLSPTPPVGAFWSLTMYDVPDFFMVDNPIDRYSIGDRTPGIVFEADGSLVITISHTEPAEPTARANWLPAPAGDFRPVLRMYEPRPAVLDGTYQIPAITRIGP</sequence>